<protein>
    <submittedName>
        <fullName evidence="1">Uncharacterized protein</fullName>
    </submittedName>
</protein>
<gene>
    <name evidence="1" type="ORF">MELLADRAFT_106838</name>
</gene>
<reference evidence="2" key="1">
    <citation type="journal article" date="2011" name="Proc. Natl. Acad. Sci. U.S.A.">
        <title>Obligate biotrophy features unraveled by the genomic analysis of rust fungi.</title>
        <authorList>
            <person name="Duplessis S."/>
            <person name="Cuomo C.A."/>
            <person name="Lin Y.-C."/>
            <person name="Aerts A."/>
            <person name="Tisserant E."/>
            <person name="Veneault-Fourrey C."/>
            <person name="Joly D.L."/>
            <person name="Hacquard S."/>
            <person name="Amselem J."/>
            <person name="Cantarel B.L."/>
            <person name="Chiu R."/>
            <person name="Coutinho P.M."/>
            <person name="Feau N."/>
            <person name="Field M."/>
            <person name="Frey P."/>
            <person name="Gelhaye E."/>
            <person name="Goldberg J."/>
            <person name="Grabherr M.G."/>
            <person name="Kodira C.D."/>
            <person name="Kohler A."/>
            <person name="Kuees U."/>
            <person name="Lindquist E.A."/>
            <person name="Lucas S.M."/>
            <person name="Mago R."/>
            <person name="Mauceli E."/>
            <person name="Morin E."/>
            <person name="Murat C."/>
            <person name="Pangilinan J.L."/>
            <person name="Park R."/>
            <person name="Pearson M."/>
            <person name="Quesneville H."/>
            <person name="Rouhier N."/>
            <person name="Sakthikumar S."/>
            <person name="Salamov A.A."/>
            <person name="Schmutz J."/>
            <person name="Selles B."/>
            <person name="Shapiro H."/>
            <person name="Tanguay P."/>
            <person name="Tuskan G.A."/>
            <person name="Henrissat B."/>
            <person name="Van de Peer Y."/>
            <person name="Rouze P."/>
            <person name="Ellis J.G."/>
            <person name="Dodds P.N."/>
            <person name="Schein J.E."/>
            <person name="Zhong S."/>
            <person name="Hamelin R.C."/>
            <person name="Grigoriev I.V."/>
            <person name="Szabo L.J."/>
            <person name="Martin F."/>
        </authorList>
    </citation>
    <scope>NUCLEOTIDE SEQUENCE [LARGE SCALE GENOMIC DNA]</scope>
    <source>
        <strain evidence="2">98AG31 / pathotype 3-4-7</strain>
    </source>
</reference>
<organism evidence="2">
    <name type="scientific">Melampsora larici-populina (strain 98AG31 / pathotype 3-4-7)</name>
    <name type="common">Poplar leaf rust fungus</name>
    <dbReference type="NCBI Taxonomy" id="747676"/>
    <lineage>
        <taxon>Eukaryota</taxon>
        <taxon>Fungi</taxon>
        <taxon>Dikarya</taxon>
        <taxon>Basidiomycota</taxon>
        <taxon>Pucciniomycotina</taxon>
        <taxon>Pucciniomycetes</taxon>
        <taxon>Pucciniales</taxon>
        <taxon>Melampsoraceae</taxon>
        <taxon>Melampsora</taxon>
    </lineage>
</organism>
<evidence type="ECO:0000313" key="2">
    <source>
        <dbReference type="Proteomes" id="UP000001072"/>
    </source>
</evidence>
<dbReference type="GeneID" id="18923003"/>
<dbReference type="AlphaFoldDB" id="F4RMT1"/>
<dbReference type="KEGG" id="mlr:MELLADRAFT_106838"/>
<sequence length="145" mass="15650">MENPAIPAAAVENHMKVGVYLGSWEASQLNKDSGPVNTPPSVEQKAPTNVQEVFAHLKREHVVNHGGSDHVRFKDPKDSTEWIAACKEGQTNVDIYKPPLLPAFKTFVKGSITHPGYVEFPDDPPPVGFMAIKPGPSAQTSPALA</sequence>
<proteinExistence type="predicted"/>
<keyword evidence="2" id="KW-1185">Reference proteome</keyword>
<dbReference type="InParanoid" id="F4RMT1"/>
<dbReference type="RefSeq" id="XP_007410402.1">
    <property type="nucleotide sequence ID" value="XM_007410340.1"/>
</dbReference>
<accession>F4RMT1</accession>
<dbReference type="VEuPathDB" id="FungiDB:MELLADRAFT_106838"/>
<name>F4RMT1_MELLP</name>
<dbReference type="HOGENOM" id="CLU_1787242_0_0_1"/>
<dbReference type="EMBL" id="GL883109">
    <property type="protein sequence ID" value="EGG06164.1"/>
    <property type="molecule type" value="Genomic_DNA"/>
</dbReference>
<evidence type="ECO:0000313" key="1">
    <source>
        <dbReference type="EMBL" id="EGG06164.1"/>
    </source>
</evidence>
<dbReference type="Proteomes" id="UP000001072">
    <property type="component" value="Unassembled WGS sequence"/>
</dbReference>